<name>A0A915JZ52_ROMCU</name>
<accession>A0A915JZ52</accession>
<dbReference type="Proteomes" id="UP000887565">
    <property type="component" value="Unplaced"/>
</dbReference>
<evidence type="ECO:0000313" key="3">
    <source>
        <dbReference type="Proteomes" id="UP000887565"/>
    </source>
</evidence>
<organism evidence="3 4">
    <name type="scientific">Romanomermis culicivorax</name>
    <name type="common">Nematode worm</name>
    <dbReference type="NCBI Taxonomy" id="13658"/>
    <lineage>
        <taxon>Eukaryota</taxon>
        <taxon>Metazoa</taxon>
        <taxon>Ecdysozoa</taxon>
        <taxon>Nematoda</taxon>
        <taxon>Enoplea</taxon>
        <taxon>Dorylaimia</taxon>
        <taxon>Mermithida</taxon>
        <taxon>Mermithoidea</taxon>
        <taxon>Mermithidae</taxon>
        <taxon>Romanomermis</taxon>
    </lineage>
</organism>
<keyword evidence="3" id="KW-1185">Reference proteome</keyword>
<dbReference type="PANTHER" id="PTHR47219">
    <property type="entry name" value="RAB GTPASE-ACTIVATING PROTEIN 1-LIKE"/>
    <property type="match status" value="1"/>
</dbReference>
<dbReference type="FunFam" id="1.10.8.270:FF:000001">
    <property type="entry name" value="TBC1 domain family member 1"/>
    <property type="match status" value="1"/>
</dbReference>
<dbReference type="PROSITE" id="PS50086">
    <property type="entry name" value="TBC_RABGAP"/>
    <property type="match status" value="1"/>
</dbReference>
<evidence type="ECO:0000313" key="4">
    <source>
        <dbReference type="WBParaSite" id="nRc.2.0.1.t30937-RA"/>
    </source>
</evidence>
<reference evidence="4" key="1">
    <citation type="submission" date="2022-11" db="UniProtKB">
        <authorList>
            <consortium name="WormBaseParasite"/>
        </authorList>
    </citation>
    <scope>IDENTIFICATION</scope>
</reference>
<dbReference type="InterPro" id="IPR035969">
    <property type="entry name" value="Rab-GAP_TBC_sf"/>
</dbReference>
<dbReference type="InterPro" id="IPR000195">
    <property type="entry name" value="Rab-GAP-TBC_dom"/>
</dbReference>
<dbReference type="SUPFAM" id="SSF47923">
    <property type="entry name" value="Ypt/Rab-GAP domain of gyp1p"/>
    <property type="match status" value="1"/>
</dbReference>
<sequence length="364" mass="41465">DLAKAGYAHPTNFCFIPQPTGGLAKIANAIGYKSNSSRLMSDKNSTVNSLSHSLSSRTTYSDSSSTQIDMDAAKRRNCWRHSIFRKVTLAPYKIGDISVGGGKHFSNSTDQFFNGTFKLGSIQSSIPRLCGFTNLHIIHDDERFKHAELYKNYTEGNGDLTEEFGITSMPSTDHGFGSFPEKPANFYKLLWKKLIFTQISIIRLQKGPVQKTAERIRQMKLNYDEMPLACETEIRSNWSKILGQPRKYVLKNKRTKVEEAIRKGVPKYLREKVWPFLLLQYNISLDVVSIAEYHYYDLLKKDTPYVKDILVDLDRTFPEHAYFKQAQSRGQISLFNILKAYACYDTAVGYCQGMSFIAGLLLLH</sequence>
<dbReference type="Gene3D" id="1.10.10.2750">
    <property type="match status" value="1"/>
</dbReference>
<dbReference type="Gene3D" id="1.10.8.270">
    <property type="entry name" value="putative rabgap domain of human tbc1 domain family member 14 like domains"/>
    <property type="match status" value="1"/>
</dbReference>
<keyword evidence="1" id="KW-0343">GTPase activation</keyword>
<evidence type="ECO:0000256" key="1">
    <source>
        <dbReference type="ARBA" id="ARBA00022468"/>
    </source>
</evidence>
<dbReference type="GO" id="GO:0005096">
    <property type="term" value="F:GTPase activator activity"/>
    <property type="evidence" value="ECO:0007669"/>
    <property type="project" value="UniProtKB-KW"/>
</dbReference>
<proteinExistence type="predicted"/>
<dbReference type="AlphaFoldDB" id="A0A915JZ52"/>
<dbReference type="Pfam" id="PF00566">
    <property type="entry name" value="RabGAP-TBC"/>
    <property type="match status" value="1"/>
</dbReference>
<dbReference type="InterPro" id="IPR050302">
    <property type="entry name" value="Rab_GAP_TBC_domain"/>
</dbReference>
<dbReference type="WBParaSite" id="nRc.2.0.1.t30937-RA">
    <property type="protein sequence ID" value="nRc.2.0.1.t30937-RA"/>
    <property type="gene ID" value="nRc.2.0.1.g30937"/>
</dbReference>
<evidence type="ECO:0000259" key="2">
    <source>
        <dbReference type="PROSITE" id="PS50086"/>
    </source>
</evidence>
<protein>
    <submittedName>
        <fullName evidence="4">Rab-GAP TBC domain-containing protein</fullName>
    </submittedName>
</protein>
<dbReference type="FunFam" id="1.10.10.2750:FF:000002">
    <property type="entry name" value="TBC1 domain family member 4"/>
    <property type="match status" value="1"/>
</dbReference>
<feature type="domain" description="Rab-GAP TBC" evidence="2">
    <location>
        <begin position="264"/>
        <end position="364"/>
    </location>
</feature>